<reference evidence="2 3" key="1">
    <citation type="journal article" date="2008" name="Nature">
        <title>The genome of the choanoflagellate Monosiga brevicollis and the origin of metazoans.</title>
        <authorList>
            <consortium name="JGI Sequencing"/>
            <person name="King N."/>
            <person name="Westbrook M.J."/>
            <person name="Young S.L."/>
            <person name="Kuo A."/>
            <person name="Abedin M."/>
            <person name="Chapman J."/>
            <person name="Fairclough S."/>
            <person name="Hellsten U."/>
            <person name="Isogai Y."/>
            <person name="Letunic I."/>
            <person name="Marr M."/>
            <person name="Pincus D."/>
            <person name="Putnam N."/>
            <person name="Rokas A."/>
            <person name="Wright K.J."/>
            <person name="Zuzow R."/>
            <person name="Dirks W."/>
            <person name="Good M."/>
            <person name="Goodstein D."/>
            <person name="Lemons D."/>
            <person name="Li W."/>
            <person name="Lyons J.B."/>
            <person name="Morris A."/>
            <person name="Nichols S."/>
            <person name="Richter D.J."/>
            <person name="Salamov A."/>
            <person name="Bork P."/>
            <person name="Lim W.A."/>
            <person name="Manning G."/>
            <person name="Miller W.T."/>
            <person name="McGinnis W."/>
            <person name="Shapiro H."/>
            <person name="Tjian R."/>
            <person name="Grigoriev I.V."/>
            <person name="Rokhsar D."/>
        </authorList>
    </citation>
    <scope>NUCLEOTIDE SEQUENCE [LARGE SCALE GENOMIC DNA]</scope>
    <source>
        <strain evidence="3">MX1 / ATCC 50154</strain>
    </source>
</reference>
<sequence length="748" mass="82864">MALVIGNSTFGDVTQTLEALKPNMLRDNLTARAINATFSLLANAFTQEDNELRYAIMTTLQQCRTFIMHTATLDYIIPNFVKVLHSNDALARTLTLKSLLPLAAMAAQQSVLYDQHSQVFAALLLNQVQTSPARHICFFSLSCQPTRVSTTLDVSATLNHVVQSLLRERPTEDHPVVLNALVACVRAQPALADAALLGLLLPKTRLPQLCPLILDIFEAALCVQNETLYQLDSEALCGVLQPLQATLQARLQDPDTSVAVVLVSFNVLGRVAALRYTSPALESALQDWPALEQRQDMWGEYASRCLPDPTRSRPLADQVADFSALLRDLERGWLDELTWAAAAKPAILLMHLLQRALTVDVTLVSSVAVGLESLVAALRRVAVMCPSAVPDDVECALMDLVTACIDLIGQHDNARHLLPTRVASLLALAAANSEEATVAVQRLYQTVVAQNDGWLTYRLQRRLLMNGMMVVAESRPVSPVDNPEGDSMHPSKRAKIALTNTRQVLGQLHEAFLAMVDAMGEAEAAGGPFGAVEQHVTVLQTASNWHFQQQYLEFRRLLHDALSLALRQLRRGLTGRLSCLGHVHRVYHLVRALLEDHYAMDDASWTYLDTWRWVLAQLLDALQRRTEERPVAPELDLLRPRQLPSDESLGLLERAQQLMLAKAQSANVLGQAVFDLLARPFPVPRHFFRDSNLLMARLECSPQLRDGRPFTVALDSYCNVFVDGSLILPDATWFTHGKLAHAIRSHLC</sequence>
<proteinExistence type="predicted"/>
<accession>A9UUX5</accession>
<organism evidence="2 3">
    <name type="scientific">Monosiga brevicollis</name>
    <name type="common">Choanoflagellate</name>
    <dbReference type="NCBI Taxonomy" id="81824"/>
    <lineage>
        <taxon>Eukaryota</taxon>
        <taxon>Choanoflagellata</taxon>
        <taxon>Craspedida</taxon>
        <taxon>Salpingoecidae</taxon>
        <taxon>Monosiga</taxon>
    </lineage>
</organism>
<dbReference type="SUPFAM" id="SSF48371">
    <property type="entry name" value="ARM repeat"/>
    <property type="match status" value="1"/>
</dbReference>
<dbReference type="InterPro" id="IPR056516">
    <property type="entry name" value="INTS7_N"/>
</dbReference>
<dbReference type="Proteomes" id="UP000001357">
    <property type="component" value="Unassembled WGS sequence"/>
</dbReference>
<dbReference type="InterPro" id="IPR016024">
    <property type="entry name" value="ARM-type_fold"/>
</dbReference>
<evidence type="ECO:0000313" key="2">
    <source>
        <dbReference type="EMBL" id="EDQ90795.1"/>
    </source>
</evidence>
<dbReference type="KEGG" id="mbr:MONBRDRAFT_23819"/>
<dbReference type="Pfam" id="PF24436">
    <property type="entry name" value="INTS7_N"/>
    <property type="match status" value="1"/>
</dbReference>
<evidence type="ECO:0000259" key="1">
    <source>
        <dbReference type="Pfam" id="PF24436"/>
    </source>
</evidence>
<gene>
    <name evidence="2" type="ORF">MONBRDRAFT_23819</name>
</gene>
<dbReference type="GeneID" id="5889601"/>
<keyword evidence="3" id="KW-1185">Reference proteome</keyword>
<name>A9UUX5_MONBE</name>
<dbReference type="RefSeq" id="XP_001744092.1">
    <property type="nucleotide sequence ID" value="XM_001744040.1"/>
</dbReference>
<dbReference type="InParanoid" id="A9UUX5"/>
<dbReference type="EMBL" id="CH991546">
    <property type="protein sequence ID" value="EDQ90795.1"/>
    <property type="molecule type" value="Genomic_DNA"/>
</dbReference>
<evidence type="ECO:0000313" key="3">
    <source>
        <dbReference type="Proteomes" id="UP000001357"/>
    </source>
</evidence>
<protein>
    <recommendedName>
        <fullName evidence="1">Integrator complex subunit 7 N-terminal domain-containing protein</fullName>
    </recommendedName>
</protein>
<dbReference type="AlphaFoldDB" id="A9UUX5"/>
<feature type="domain" description="Integrator complex subunit 7 N-terminal" evidence="1">
    <location>
        <begin position="22"/>
        <end position="107"/>
    </location>
</feature>